<dbReference type="EMBL" id="HBGY01005297">
    <property type="protein sequence ID" value="CAD9561808.1"/>
    <property type="molecule type" value="Transcribed_RNA"/>
</dbReference>
<dbReference type="CDD" id="cd09917">
    <property type="entry name" value="F-box_SF"/>
    <property type="match status" value="1"/>
</dbReference>
<dbReference type="Gene3D" id="3.80.10.10">
    <property type="entry name" value="Ribonuclease Inhibitor"/>
    <property type="match status" value="1"/>
</dbReference>
<proteinExistence type="predicted"/>
<dbReference type="Pfam" id="PF00646">
    <property type="entry name" value="F-box"/>
    <property type="match status" value="1"/>
</dbReference>
<organism evidence="2">
    <name type="scientific">Leptocylindrus danicus</name>
    <dbReference type="NCBI Taxonomy" id="163516"/>
    <lineage>
        <taxon>Eukaryota</taxon>
        <taxon>Sar</taxon>
        <taxon>Stramenopiles</taxon>
        <taxon>Ochrophyta</taxon>
        <taxon>Bacillariophyta</taxon>
        <taxon>Coscinodiscophyceae</taxon>
        <taxon>Chaetocerotophycidae</taxon>
        <taxon>Leptocylindrales</taxon>
        <taxon>Leptocylindraceae</taxon>
        <taxon>Leptocylindrus</taxon>
    </lineage>
</organism>
<name>A0A7S2JZG3_9STRA</name>
<evidence type="ECO:0000259" key="1">
    <source>
        <dbReference type="SMART" id="SM00256"/>
    </source>
</evidence>
<reference evidence="2" key="1">
    <citation type="submission" date="2021-01" db="EMBL/GenBank/DDBJ databases">
        <authorList>
            <person name="Corre E."/>
            <person name="Pelletier E."/>
            <person name="Niang G."/>
            <person name="Scheremetjew M."/>
            <person name="Finn R."/>
            <person name="Kale V."/>
            <person name="Holt S."/>
            <person name="Cochrane G."/>
            <person name="Meng A."/>
            <person name="Brown T."/>
            <person name="Cohen L."/>
        </authorList>
    </citation>
    <scope>NUCLEOTIDE SEQUENCE</scope>
    <source>
        <strain evidence="2">B650</strain>
    </source>
</reference>
<protein>
    <recommendedName>
        <fullName evidence="1">F-box domain-containing protein</fullName>
    </recommendedName>
</protein>
<gene>
    <name evidence="2" type="ORF">LDAN0321_LOCUS3230</name>
</gene>
<evidence type="ECO:0000313" key="2">
    <source>
        <dbReference type="EMBL" id="CAD9561808.1"/>
    </source>
</evidence>
<dbReference type="AlphaFoldDB" id="A0A7S2JZG3"/>
<dbReference type="InterPro" id="IPR032675">
    <property type="entry name" value="LRR_dom_sf"/>
</dbReference>
<accession>A0A7S2JZG3</accession>
<dbReference type="SMART" id="SM00256">
    <property type="entry name" value="FBOX"/>
    <property type="match status" value="1"/>
</dbReference>
<dbReference type="SUPFAM" id="SSF52047">
    <property type="entry name" value="RNI-like"/>
    <property type="match status" value="1"/>
</dbReference>
<sequence>MTRPGRCTRASAEEMKEQLQELLGRRRVTTIRWNSLSMEIIASILSHLQLVEMAECSRVSSTWRKALSKIDSIRIHLNSERNDLILSFAARYLKSLSSIAIVWDNEHYFADYEDLCNLLSFQCRKNLKHFSFEGDPSLDECSDCIDLSMLEGQGALETLVLREYPMNNRFFDLREILNNKMRLKKLVITNPEFRGDDEDFRYTQEFSALVGKMHNLETLDILGCFNFRTLDADVLLSGLKSLRSLRIGNANDKSLKVISKHCSKLRKLEIIDGDDSGEFATLDGIIAVLRSCPIEYLHAPDLPSSERGVEDLKRVCKANEVLKELTVCSYFMEKVKPFVSEDAARQAMMDAVAEAGKGRIKLKIP</sequence>
<feature type="domain" description="F-box" evidence="1">
    <location>
        <begin position="36"/>
        <end position="76"/>
    </location>
</feature>
<dbReference type="Gene3D" id="1.20.1280.50">
    <property type="match status" value="1"/>
</dbReference>
<dbReference type="InterPro" id="IPR001810">
    <property type="entry name" value="F-box_dom"/>
</dbReference>